<keyword evidence="4 13" id="KW-0812">Transmembrane</keyword>
<dbReference type="eggNOG" id="COG0711">
    <property type="taxonomic scope" value="Bacteria"/>
</dbReference>
<dbReference type="EMBL" id="CP001087">
    <property type="protein sequence ID" value="ACN16587.1"/>
    <property type="molecule type" value="Genomic_DNA"/>
</dbReference>
<keyword evidence="17" id="KW-1185">Reference proteome</keyword>
<dbReference type="STRING" id="177437.HRM2_35210"/>
<keyword evidence="6 13" id="KW-1133">Transmembrane helix</keyword>
<dbReference type="HAMAP" id="MF_01398">
    <property type="entry name" value="ATP_synth_b_bprime"/>
    <property type="match status" value="1"/>
</dbReference>
<dbReference type="InterPro" id="IPR002146">
    <property type="entry name" value="ATP_synth_b/b'su_bac/chlpt"/>
</dbReference>
<organism evidence="16 17">
    <name type="scientific">Desulforapulum autotrophicum (strain ATCC 43914 / DSM 3382 / VKM B-1955 / HRM2)</name>
    <name type="common">Desulfobacterium autotrophicum</name>
    <dbReference type="NCBI Taxonomy" id="177437"/>
    <lineage>
        <taxon>Bacteria</taxon>
        <taxon>Pseudomonadati</taxon>
        <taxon>Thermodesulfobacteriota</taxon>
        <taxon>Desulfobacteria</taxon>
        <taxon>Desulfobacterales</taxon>
        <taxon>Desulfobacteraceae</taxon>
        <taxon>Desulforapulum</taxon>
    </lineage>
</organism>
<dbReference type="GO" id="GO:0046933">
    <property type="term" value="F:proton-transporting ATP synthase activity, rotational mechanism"/>
    <property type="evidence" value="ECO:0007669"/>
    <property type="project" value="UniProtKB-UniRule"/>
</dbReference>
<keyword evidence="13" id="KW-1003">Cell membrane</keyword>
<dbReference type="GO" id="GO:0016787">
    <property type="term" value="F:hydrolase activity"/>
    <property type="evidence" value="ECO:0007669"/>
    <property type="project" value="UniProtKB-KW"/>
</dbReference>
<dbReference type="Proteomes" id="UP000000442">
    <property type="component" value="Chromosome"/>
</dbReference>
<dbReference type="InterPro" id="IPR050059">
    <property type="entry name" value="ATP_synthase_B_chain"/>
</dbReference>
<gene>
    <name evidence="13" type="primary">atpF</name>
    <name evidence="16" type="synonym">atpF2</name>
    <name evidence="16" type="ordered locus">HRM2_35210</name>
</gene>
<keyword evidence="15" id="KW-0175">Coiled coil</keyword>
<evidence type="ECO:0000256" key="11">
    <source>
        <dbReference type="ARBA" id="ARBA00025614"/>
    </source>
</evidence>
<keyword evidence="8 13" id="KW-0472">Membrane</keyword>
<dbReference type="GO" id="GO:0005886">
    <property type="term" value="C:plasma membrane"/>
    <property type="evidence" value="ECO:0007669"/>
    <property type="project" value="UniProtKB-SubCell"/>
</dbReference>
<keyword evidence="13" id="KW-0997">Cell inner membrane</keyword>
<evidence type="ECO:0000256" key="5">
    <source>
        <dbReference type="ARBA" id="ARBA00022781"/>
    </source>
</evidence>
<reference evidence="16 17" key="1">
    <citation type="journal article" date="2009" name="Environ. Microbiol.">
        <title>Genome sequence of Desulfobacterium autotrophicum HRM2, a marine sulfate reducer oxidizing organic carbon completely to carbon dioxide.</title>
        <authorList>
            <person name="Strittmatter A.W."/>
            <person name="Liesegang H."/>
            <person name="Rabus R."/>
            <person name="Decker I."/>
            <person name="Amann J."/>
            <person name="Andres S."/>
            <person name="Henne A."/>
            <person name="Fricke W.F."/>
            <person name="Martinez-Arias R."/>
            <person name="Bartels D."/>
            <person name="Goesmann A."/>
            <person name="Krause L."/>
            <person name="Puehler A."/>
            <person name="Klenk H.P."/>
            <person name="Richter M."/>
            <person name="Schuler M."/>
            <person name="Gloeckner F.O."/>
            <person name="Meyerdierks A."/>
            <person name="Gottschalk G."/>
            <person name="Amann R."/>
        </authorList>
    </citation>
    <scope>NUCLEOTIDE SEQUENCE [LARGE SCALE GENOMIC DNA]</scope>
    <source>
        <strain evidence="17">ATCC 43914 / DSM 3382 / HRM2</strain>
    </source>
</reference>
<comment type="function">
    <text evidence="10 13">F(1)F(0) ATP synthase produces ATP from ADP in the presence of a proton or sodium gradient. F-type ATPases consist of two structural domains, F(1) containing the extramembraneous catalytic core and F(0) containing the membrane proton channel, linked together by a central stalk and a peripheral stalk. During catalysis, ATP synthesis in the catalytic domain of F(1) is coupled via a rotary mechanism of the central stalk subunits to proton translocation.</text>
</comment>
<evidence type="ECO:0000256" key="7">
    <source>
        <dbReference type="ARBA" id="ARBA00023065"/>
    </source>
</evidence>
<comment type="subunit">
    <text evidence="13">F-type ATPases have 2 components, F(1) - the catalytic core - and F(0) - the membrane proton channel. F(1) has five subunits: alpha(3), beta(3), gamma(1), delta(1), epsilon(1). F(0) has three main subunits: a(1), b(2) and c(10-14). The alpha and beta chains form an alternating ring which encloses part of the gamma chain. F(1) is attached to F(0) by a central stalk formed by the gamma and epsilon chains, while a peripheral stalk is formed by the delta and b chains.</text>
</comment>
<evidence type="ECO:0000256" key="15">
    <source>
        <dbReference type="SAM" id="Coils"/>
    </source>
</evidence>
<keyword evidence="9 13" id="KW-0066">ATP synthesis</keyword>
<feature type="transmembrane region" description="Helical" evidence="13">
    <location>
        <begin position="50"/>
        <end position="67"/>
    </location>
</feature>
<keyword evidence="5 13" id="KW-0375">Hydrogen ion transport</keyword>
<evidence type="ECO:0000256" key="12">
    <source>
        <dbReference type="ARBA" id="ARBA00037847"/>
    </source>
</evidence>
<keyword evidence="3 13" id="KW-0138">CF(0)</keyword>
<evidence type="ECO:0000256" key="14">
    <source>
        <dbReference type="RuleBase" id="RU003848"/>
    </source>
</evidence>
<dbReference type="GO" id="GO:0012505">
    <property type="term" value="C:endomembrane system"/>
    <property type="evidence" value="ECO:0007669"/>
    <property type="project" value="UniProtKB-SubCell"/>
</dbReference>
<evidence type="ECO:0000256" key="6">
    <source>
        <dbReference type="ARBA" id="ARBA00022989"/>
    </source>
</evidence>
<dbReference type="PANTHER" id="PTHR33445">
    <property type="entry name" value="ATP SYNTHASE SUBUNIT B', CHLOROPLASTIC"/>
    <property type="match status" value="1"/>
</dbReference>
<keyword evidence="7 13" id="KW-0406">Ion transport</keyword>
<dbReference type="GO" id="GO:0045259">
    <property type="term" value="C:proton-transporting ATP synthase complex"/>
    <property type="evidence" value="ECO:0007669"/>
    <property type="project" value="UniProtKB-KW"/>
</dbReference>
<sequence>MKFASRWEGKGSAIFSFAAIILLGFAGAALASSGGGHEAAAPKGWVITDTYKVMNFVVLAAALFYIAKKPVKEFFSSRTAGIKEELKTLEQKKTESERILAEYAQKISALDQEAGQIVADYVAQGEAAKKRILAEAEAQAIKLEEMAKRNIEQEFKNAKEGLRQEIVEKALAKAEVLVKESISKEDQDRLVDDYLTKVVA</sequence>
<dbReference type="KEGG" id="dat:HRM2_35210"/>
<dbReference type="CDD" id="cd06503">
    <property type="entry name" value="ATP-synt_Fo_b"/>
    <property type="match status" value="1"/>
</dbReference>
<dbReference type="RefSeq" id="WP_015905337.1">
    <property type="nucleotide sequence ID" value="NC_012108.1"/>
</dbReference>
<dbReference type="Pfam" id="PF00430">
    <property type="entry name" value="ATP-synt_B"/>
    <property type="match status" value="1"/>
</dbReference>
<dbReference type="OrthoDB" id="5471016at2"/>
<comment type="similarity">
    <text evidence="1 13 14">Belongs to the ATPase B chain family.</text>
</comment>
<keyword evidence="2 13" id="KW-0813">Transport</keyword>
<dbReference type="AlphaFoldDB" id="C0Q982"/>
<evidence type="ECO:0000313" key="16">
    <source>
        <dbReference type="EMBL" id="ACN16587.1"/>
    </source>
</evidence>
<evidence type="ECO:0000256" key="13">
    <source>
        <dbReference type="HAMAP-Rule" id="MF_01398"/>
    </source>
</evidence>
<proteinExistence type="inferred from homology"/>
<evidence type="ECO:0000313" key="17">
    <source>
        <dbReference type="Proteomes" id="UP000000442"/>
    </source>
</evidence>
<name>C0Q982_DESAH</name>
<dbReference type="PANTHER" id="PTHR33445:SF1">
    <property type="entry name" value="ATP SYNTHASE SUBUNIT B"/>
    <property type="match status" value="1"/>
</dbReference>
<keyword evidence="16" id="KW-0378">Hydrolase</keyword>
<comment type="function">
    <text evidence="11">Component of the F(0) channel, it forms part of the peripheral stalk, linking F(1) to F(0). The b'-subunit is a diverged and duplicated form of b found in plants and photosynthetic bacteria.</text>
</comment>
<evidence type="ECO:0000256" key="3">
    <source>
        <dbReference type="ARBA" id="ARBA00022547"/>
    </source>
</evidence>
<evidence type="ECO:0000256" key="4">
    <source>
        <dbReference type="ARBA" id="ARBA00022692"/>
    </source>
</evidence>
<protein>
    <recommendedName>
        <fullName evidence="13">ATP synthase subunit b</fullName>
    </recommendedName>
    <alternativeName>
        <fullName evidence="13">ATP synthase F(0) sector subunit b</fullName>
    </alternativeName>
    <alternativeName>
        <fullName evidence="13">ATPase subunit I</fullName>
    </alternativeName>
    <alternativeName>
        <fullName evidence="13">F-type ATPase subunit b</fullName>
        <shortName evidence="13">F-ATPase subunit b</shortName>
    </alternativeName>
</protein>
<evidence type="ECO:0000256" key="10">
    <source>
        <dbReference type="ARBA" id="ARBA00025198"/>
    </source>
</evidence>
<comment type="subcellular location">
    <subcellularLocation>
        <location evidence="13">Cell inner membrane</location>
        <topology evidence="13">Single-pass membrane protein</topology>
    </subcellularLocation>
    <subcellularLocation>
        <location evidence="12">Endomembrane system</location>
        <topology evidence="12">Single-pass membrane protein</topology>
    </subcellularLocation>
</comment>
<evidence type="ECO:0000256" key="2">
    <source>
        <dbReference type="ARBA" id="ARBA00022448"/>
    </source>
</evidence>
<evidence type="ECO:0000256" key="9">
    <source>
        <dbReference type="ARBA" id="ARBA00023310"/>
    </source>
</evidence>
<dbReference type="HOGENOM" id="CLU_079215_3_0_7"/>
<dbReference type="GO" id="GO:0046961">
    <property type="term" value="F:proton-transporting ATPase activity, rotational mechanism"/>
    <property type="evidence" value="ECO:0007669"/>
    <property type="project" value="TreeGrafter"/>
</dbReference>
<feature type="coiled-coil region" evidence="15">
    <location>
        <begin position="82"/>
        <end position="153"/>
    </location>
</feature>
<evidence type="ECO:0000256" key="8">
    <source>
        <dbReference type="ARBA" id="ARBA00023136"/>
    </source>
</evidence>
<evidence type="ECO:0000256" key="1">
    <source>
        <dbReference type="ARBA" id="ARBA00005513"/>
    </source>
</evidence>
<accession>C0Q982</accession>